<gene>
    <name evidence="1" type="ORF">S01H4_48915</name>
</gene>
<organism evidence="1">
    <name type="scientific">marine sediment metagenome</name>
    <dbReference type="NCBI Taxonomy" id="412755"/>
    <lineage>
        <taxon>unclassified sequences</taxon>
        <taxon>metagenomes</taxon>
        <taxon>ecological metagenomes</taxon>
    </lineage>
</organism>
<evidence type="ECO:0008006" key="2">
    <source>
        <dbReference type="Google" id="ProtNLM"/>
    </source>
</evidence>
<proteinExistence type="predicted"/>
<dbReference type="AlphaFoldDB" id="X1BJJ2"/>
<reference evidence="1" key="1">
    <citation type="journal article" date="2014" name="Front. Microbiol.">
        <title>High frequency of phylogenetically diverse reductive dehalogenase-homologous genes in deep subseafloor sedimentary metagenomes.</title>
        <authorList>
            <person name="Kawai M."/>
            <person name="Futagami T."/>
            <person name="Toyoda A."/>
            <person name="Takaki Y."/>
            <person name="Nishi S."/>
            <person name="Hori S."/>
            <person name="Arai W."/>
            <person name="Tsubouchi T."/>
            <person name="Morono Y."/>
            <person name="Uchiyama I."/>
            <person name="Ito T."/>
            <person name="Fujiyama A."/>
            <person name="Inagaki F."/>
            <person name="Takami H."/>
        </authorList>
    </citation>
    <scope>NUCLEOTIDE SEQUENCE</scope>
    <source>
        <strain evidence="1">Expedition CK06-06</strain>
    </source>
</reference>
<sequence>MSKLRKKRGPPEHWVRLDSRTLKGESWQGLSAAAKIFYIQLKSEYYGHNNGKIKLSYTAMKNVKGCCCRYAISKAIKELKAKGWITIKEIGGLHRHYNLYKLTWKYDIFKHD</sequence>
<evidence type="ECO:0000313" key="1">
    <source>
        <dbReference type="EMBL" id="GAG95205.1"/>
    </source>
</evidence>
<dbReference type="EMBL" id="BART01027613">
    <property type="protein sequence ID" value="GAG95205.1"/>
    <property type="molecule type" value="Genomic_DNA"/>
</dbReference>
<accession>X1BJJ2</accession>
<name>X1BJJ2_9ZZZZ</name>
<comment type="caution">
    <text evidence="1">The sequence shown here is derived from an EMBL/GenBank/DDBJ whole genome shotgun (WGS) entry which is preliminary data.</text>
</comment>
<protein>
    <recommendedName>
        <fullName evidence="2">Helix-turn-helix domain-containing protein</fullName>
    </recommendedName>
</protein>